<organism evidence="2 3">
    <name type="scientific">Candidatus Buchananbacteria bacterium RIFCSPHIGHO2_01_FULL_47_11b</name>
    <dbReference type="NCBI Taxonomy" id="1797537"/>
    <lineage>
        <taxon>Bacteria</taxon>
        <taxon>Candidatus Buchananiibacteriota</taxon>
    </lineage>
</organism>
<dbReference type="EMBL" id="MHIG01000008">
    <property type="protein sequence ID" value="OGY47754.1"/>
    <property type="molecule type" value="Genomic_DNA"/>
</dbReference>
<dbReference type="CDD" id="cd01038">
    <property type="entry name" value="Endonuclease_DUF559"/>
    <property type="match status" value="1"/>
</dbReference>
<gene>
    <name evidence="2" type="ORF">A2840_01365</name>
</gene>
<comment type="caution">
    <text evidence="2">The sequence shown here is derived from an EMBL/GenBank/DDBJ whole genome shotgun (WGS) entry which is preliminary data.</text>
</comment>
<accession>A0A1G1Y6D9</accession>
<name>A0A1G1Y6D9_9BACT</name>
<dbReference type="AlphaFoldDB" id="A0A1G1Y6D9"/>
<dbReference type="Gene3D" id="3.40.960.10">
    <property type="entry name" value="VSR Endonuclease"/>
    <property type="match status" value="1"/>
</dbReference>
<dbReference type="InterPro" id="IPR011335">
    <property type="entry name" value="Restrct_endonuc-II-like"/>
</dbReference>
<dbReference type="PANTHER" id="PTHR38590:SF1">
    <property type="entry name" value="BLL0828 PROTEIN"/>
    <property type="match status" value="1"/>
</dbReference>
<feature type="domain" description="DUF559" evidence="1">
    <location>
        <begin position="14"/>
        <end position="118"/>
    </location>
</feature>
<evidence type="ECO:0000259" key="1">
    <source>
        <dbReference type="Pfam" id="PF04480"/>
    </source>
</evidence>
<dbReference type="Pfam" id="PF04480">
    <property type="entry name" value="DUF559"/>
    <property type="match status" value="1"/>
</dbReference>
<protein>
    <recommendedName>
        <fullName evidence="1">DUF559 domain-containing protein</fullName>
    </recommendedName>
</protein>
<proteinExistence type="predicted"/>
<dbReference type="Proteomes" id="UP000178385">
    <property type="component" value="Unassembled WGS sequence"/>
</dbReference>
<sequence>MRTKRIFNRNPDKKKRQFLRYSAPVAERTLWKHLSNRQLLGYKFRRQVSIGRYVMDFYSYDLKLAIEVDGDSHFTAGAREYDHQRQQYIESFGIRFLRFSNDQVVNNIEGVVATIGEYINSSGDPL</sequence>
<dbReference type="InterPro" id="IPR007569">
    <property type="entry name" value="DUF559"/>
</dbReference>
<reference evidence="2 3" key="1">
    <citation type="journal article" date="2016" name="Nat. Commun.">
        <title>Thousands of microbial genomes shed light on interconnected biogeochemical processes in an aquifer system.</title>
        <authorList>
            <person name="Anantharaman K."/>
            <person name="Brown C.T."/>
            <person name="Hug L.A."/>
            <person name="Sharon I."/>
            <person name="Castelle C.J."/>
            <person name="Probst A.J."/>
            <person name="Thomas B.C."/>
            <person name="Singh A."/>
            <person name="Wilkins M.J."/>
            <person name="Karaoz U."/>
            <person name="Brodie E.L."/>
            <person name="Williams K.H."/>
            <person name="Hubbard S.S."/>
            <person name="Banfield J.F."/>
        </authorList>
    </citation>
    <scope>NUCLEOTIDE SEQUENCE [LARGE SCALE GENOMIC DNA]</scope>
</reference>
<dbReference type="InterPro" id="IPR047216">
    <property type="entry name" value="Endonuclease_DUF559_bact"/>
</dbReference>
<dbReference type="SUPFAM" id="SSF52980">
    <property type="entry name" value="Restriction endonuclease-like"/>
    <property type="match status" value="1"/>
</dbReference>
<evidence type="ECO:0000313" key="3">
    <source>
        <dbReference type="Proteomes" id="UP000178385"/>
    </source>
</evidence>
<evidence type="ECO:0000313" key="2">
    <source>
        <dbReference type="EMBL" id="OGY47754.1"/>
    </source>
</evidence>
<dbReference type="PANTHER" id="PTHR38590">
    <property type="entry name" value="BLL0828 PROTEIN"/>
    <property type="match status" value="1"/>
</dbReference>